<evidence type="ECO:0000256" key="6">
    <source>
        <dbReference type="SAM" id="Phobius"/>
    </source>
</evidence>
<keyword evidence="3 6" id="KW-1133">Transmembrane helix</keyword>
<dbReference type="SUPFAM" id="SSF46565">
    <property type="entry name" value="Chaperone J-domain"/>
    <property type="match status" value="1"/>
</dbReference>
<dbReference type="GO" id="GO:0016020">
    <property type="term" value="C:membrane"/>
    <property type="evidence" value="ECO:0007669"/>
    <property type="project" value="UniProtKB-SubCell"/>
</dbReference>
<comment type="caution">
    <text evidence="8">The sequence shown here is derived from an EMBL/GenBank/DDBJ whole genome shotgun (WGS) entry which is preliminary data.</text>
</comment>
<evidence type="ECO:0000256" key="1">
    <source>
        <dbReference type="ARBA" id="ARBA00004141"/>
    </source>
</evidence>
<dbReference type="RefSeq" id="WP_196456315.1">
    <property type="nucleotide sequence ID" value="NZ_JACFYY010000001.1"/>
</dbReference>
<feature type="transmembrane region" description="Helical" evidence="6">
    <location>
        <begin position="155"/>
        <end position="176"/>
    </location>
</feature>
<dbReference type="InterPro" id="IPR001623">
    <property type="entry name" value="DnaJ_domain"/>
</dbReference>
<dbReference type="InterPro" id="IPR036869">
    <property type="entry name" value="J_dom_sf"/>
</dbReference>
<gene>
    <name evidence="8" type="ORF">N5D41_00170</name>
</gene>
<protein>
    <submittedName>
        <fullName evidence="8">DnaJ domain-containing protein</fullName>
    </submittedName>
</protein>
<dbReference type="Pfam" id="PF00226">
    <property type="entry name" value="DnaJ"/>
    <property type="match status" value="1"/>
</dbReference>
<sequence length="323" mass="36373">MRTHYDNLHVSEKASPEVIKGAYKALAQKWHPDKHPSQREKAERYFKIITRAFEVLSDPKARAEYDAWLADRRNTAEPLPDIEPAGEPIAQNHTQVNMAEAWENGKRSREQGFKETDCPYSQPELSRAWKEGFSAANQPNHDFSPRPWRRFFARFIDTPLVLLSALVLIFSFAVGLEALTGRDFGSQIHNSLAVFLIFSIVTLIAYETIFIENFAATPGKMILGVRVESTSGNRLRNGKAIQRACYVNIVGQGFQIPLLALGANIVGFFFLRKTGSTYWDDRAESVVCCKPMTTLRALSSILAVVIAAVLYAMIMEVIGRKFQ</sequence>
<feature type="transmembrane region" description="Helical" evidence="6">
    <location>
        <begin position="300"/>
        <end position="319"/>
    </location>
</feature>
<evidence type="ECO:0000256" key="4">
    <source>
        <dbReference type="ARBA" id="ARBA00023136"/>
    </source>
</evidence>
<evidence type="ECO:0000256" key="3">
    <source>
        <dbReference type="ARBA" id="ARBA00022989"/>
    </source>
</evidence>
<feature type="transmembrane region" description="Helical" evidence="6">
    <location>
        <begin position="188"/>
        <end position="211"/>
    </location>
</feature>
<evidence type="ECO:0000256" key="2">
    <source>
        <dbReference type="ARBA" id="ARBA00022692"/>
    </source>
</evidence>
<evidence type="ECO:0000313" key="8">
    <source>
        <dbReference type="EMBL" id="MDH0699901.1"/>
    </source>
</evidence>
<dbReference type="EMBL" id="JAOCDH010000001">
    <property type="protein sequence ID" value="MDH0699901.1"/>
    <property type="molecule type" value="Genomic_DNA"/>
</dbReference>
<evidence type="ECO:0000256" key="5">
    <source>
        <dbReference type="ARBA" id="ARBA00023186"/>
    </source>
</evidence>
<comment type="subcellular location">
    <subcellularLocation>
        <location evidence="1">Membrane</location>
        <topology evidence="1">Multi-pass membrane protein</topology>
    </subcellularLocation>
</comment>
<proteinExistence type="predicted"/>
<evidence type="ECO:0000259" key="7">
    <source>
        <dbReference type="PROSITE" id="PS50076"/>
    </source>
</evidence>
<dbReference type="PRINTS" id="PR00625">
    <property type="entry name" value="JDOMAIN"/>
</dbReference>
<feature type="transmembrane region" description="Helical" evidence="6">
    <location>
        <begin position="244"/>
        <end position="271"/>
    </location>
</feature>
<dbReference type="PROSITE" id="PS50076">
    <property type="entry name" value="DNAJ_2"/>
    <property type="match status" value="1"/>
</dbReference>
<dbReference type="InterPro" id="IPR050817">
    <property type="entry name" value="DjlA_DnaK_co-chaperone"/>
</dbReference>
<dbReference type="InterPro" id="IPR018253">
    <property type="entry name" value="DnaJ_domain_CS"/>
</dbReference>
<dbReference type="Gene3D" id="1.10.287.110">
    <property type="entry name" value="DnaJ domain"/>
    <property type="match status" value="1"/>
</dbReference>
<keyword evidence="2 6" id="KW-0812">Transmembrane</keyword>
<evidence type="ECO:0000313" key="9">
    <source>
        <dbReference type="Proteomes" id="UP001161137"/>
    </source>
</evidence>
<dbReference type="Proteomes" id="UP001161137">
    <property type="component" value="Unassembled WGS sequence"/>
</dbReference>
<keyword evidence="4 6" id="KW-0472">Membrane</keyword>
<organism evidence="8 9">
    <name type="scientific">Ectopseudomonas toyotomiensis</name>
    <dbReference type="NCBI Taxonomy" id="554344"/>
    <lineage>
        <taxon>Bacteria</taxon>
        <taxon>Pseudomonadati</taxon>
        <taxon>Pseudomonadota</taxon>
        <taxon>Gammaproteobacteria</taxon>
        <taxon>Pseudomonadales</taxon>
        <taxon>Pseudomonadaceae</taxon>
        <taxon>Ectopseudomonas</taxon>
    </lineage>
</organism>
<accession>A0AA42LC23</accession>
<dbReference type="PROSITE" id="PS00636">
    <property type="entry name" value="DNAJ_1"/>
    <property type="match status" value="1"/>
</dbReference>
<dbReference type="PANTHER" id="PTHR24074">
    <property type="entry name" value="CO-CHAPERONE PROTEIN DJLA"/>
    <property type="match status" value="1"/>
</dbReference>
<dbReference type="InterPro" id="IPR010432">
    <property type="entry name" value="RDD"/>
</dbReference>
<keyword evidence="5" id="KW-0143">Chaperone</keyword>
<name>A0AA42LC23_9GAMM</name>
<dbReference type="SMART" id="SM00271">
    <property type="entry name" value="DnaJ"/>
    <property type="match status" value="1"/>
</dbReference>
<reference evidence="8" key="1">
    <citation type="submission" date="2022-09" db="EMBL/GenBank/DDBJ databases">
        <title>Intensive care unit water sources are persistently colonized with multi-drug resistant bacteria and are the site of extensive horizontal gene transfer of antibiotic resistance genes.</title>
        <authorList>
            <person name="Diorio-Toth L."/>
        </authorList>
    </citation>
    <scope>NUCLEOTIDE SEQUENCE</scope>
    <source>
        <strain evidence="8">GD03863</strain>
    </source>
</reference>
<dbReference type="AlphaFoldDB" id="A0AA42LC23"/>
<dbReference type="CDD" id="cd06257">
    <property type="entry name" value="DnaJ"/>
    <property type="match status" value="1"/>
</dbReference>
<feature type="domain" description="J" evidence="7">
    <location>
        <begin position="3"/>
        <end position="69"/>
    </location>
</feature>
<dbReference type="Pfam" id="PF06271">
    <property type="entry name" value="RDD"/>
    <property type="match status" value="1"/>
</dbReference>